<dbReference type="EMBL" id="LLZH01000317">
    <property type="protein sequence ID" value="KUL25139.1"/>
    <property type="molecule type" value="Genomic_DNA"/>
</dbReference>
<gene>
    <name evidence="1" type="ORF">ADL15_41365</name>
</gene>
<keyword evidence="2" id="KW-1185">Reference proteome</keyword>
<protein>
    <submittedName>
        <fullName evidence="1">Uncharacterized protein</fullName>
    </submittedName>
</protein>
<dbReference type="Proteomes" id="UP000053244">
    <property type="component" value="Unassembled WGS sequence"/>
</dbReference>
<comment type="caution">
    <text evidence="1">The sequence shown here is derived from an EMBL/GenBank/DDBJ whole genome shotgun (WGS) entry which is preliminary data.</text>
</comment>
<proteinExistence type="predicted"/>
<name>A0A101JE97_9ACTN</name>
<dbReference type="AlphaFoldDB" id="A0A101JE97"/>
<organism evidence="1 2">
    <name type="scientific">Actinoplanes awajinensis subsp. mycoplanecinus</name>
    <dbReference type="NCBI Taxonomy" id="135947"/>
    <lineage>
        <taxon>Bacteria</taxon>
        <taxon>Bacillati</taxon>
        <taxon>Actinomycetota</taxon>
        <taxon>Actinomycetes</taxon>
        <taxon>Micromonosporales</taxon>
        <taxon>Micromonosporaceae</taxon>
        <taxon>Actinoplanes</taxon>
    </lineage>
</organism>
<evidence type="ECO:0000313" key="2">
    <source>
        <dbReference type="Proteomes" id="UP000053244"/>
    </source>
</evidence>
<accession>A0A101JE97</accession>
<reference evidence="1 2" key="1">
    <citation type="submission" date="2015-10" db="EMBL/GenBank/DDBJ databases">
        <authorList>
            <person name="Gilbert D.G."/>
        </authorList>
    </citation>
    <scope>NUCLEOTIDE SEQUENCE [LARGE SCALE GENOMIC DNA]</scope>
    <source>
        <strain evidence="1 2">NRRL B-16712</strain>
    </source>
</reference>
<evidence type="ECO:0000313" key="1">
    <source>
        <dbReference type="EMBL" id="KUL25139.1"/>
    </source>
</evidence>
<sequence length="74" mass="7550">MTSQDQPASLGWRWRLLVVGAGARCEAGGARTAALATEAGQVRWGAGGAARQGAARQAGLGIWELGVGCGQDWV</sequence>